<protein>
    <recommendedName>
        <fullName evidence="1">Protein kinase domain-containing protein</fullName>
    </recommendedName>
</protein>
<comment type="caution">
    <text evidence="2">The sequence shown here is derived from an EMBL/GenBank/DDBJ whole genome shotgun (WGS) entry which is preliminary data.</text>
</comment>
<accession>A0A2D6YHJ2</accession>
<dbReference type="AlphaFoldDB" id="A0A2D6YHJ2"/>
<gene>
    <name evidence="2" type="ORF">CMN54_04180</name>
</gene>
<dbReference type="Proteomes" id="UP000226525">
    <property type="component" value="Unassembled WGS sequence"/>
</dbReference>
<dbReference type="PROSITE" id="PS50011">
    <property type="entry name" value="PROTEIN_KINASE_DOM"/>
    <property type="match status" value="1"/>
</dbReference>
<organism evidence="2 3">
    <name type="scientific">SAR324 cluster bacterium</name>
    <dbReference type="NCBI Taxonomy" id="2024889"/>
    <lineage>
        <taxon>Bacteria</taxon>
        <taxon>Deltaproteobacteria</taxon>
        <taxon>SAR324 cluster</taxon>
    </lineage>
</organism>
<reference evidence="3" key="1">
    <citation type="submission" date="2017-09" db="EMBL/GenBank/DDBJ databases">
        <title>The Reconstruction of 2,631 Draft Metagenome-Assembled Genomes from the Global Oceans.</title>
        <authorList>
            <person name="Tully B.J."/>
            <person name="Graham E.D."/>
            <person name="Heidelberg J.F."/>
        </authorList>
    </citation>
    <scope>NUCLEOTIDE SEQUENCE [LARGE SCALE GENOMIC DNA]</scope>
</reference>
<dbReference type="EMBL" id="NZEX01000043">
    <property type="protein sequence ID" value="MAH62643.1"/>
    <property type="molecule type" value="Genomic_DNA"/>
</dbReference>
<dbReference type="InterPro" id="IPR000719">
    <property type="entry name" value="Prot_kinase_dom"/>
</dbReference>
<dbReference type="GO" id="GO:0004672">
    <property type="term" value="F:protein kinase activity"/>
    <property type="evidence" value="ECO:0007669"/>
    <property type="project" value="InterPro"/>
</dbReference>
<feature type="domain" description="Protein kinase" evidence="1">
    <location>
        <begin position="187"/>
        <end position="484"/>
    </location>
</feature>
<evidence type="ECO:0000313" key="2">
    <source>
        <dbReference type="EMBL" id="MAH62643.1"/>
    </source>
</evidence>
<sequence>MADNWFLDSHRWLVKAHQTVSDWADEAAIPEEWSKRWKGWGDGFLGWMQTDAPEAFRQFISQSENLNQWYSHGSRYFDAGQTLLSIAARTYAFQKIRLPALEPHEISEETQIHHQKNASELAQLCRRQGGAWVKAAQFLSCQGDWLPTSYVKQLAELQDQAPSISWGEIEKQLFQCYGAEWKLRFDEVEPVPLATASIAQVHRAKTRGGSLVALKIQLPDATEKIEADLLFFKRIAPLLKYWAEDWDVEQTVEELSRSIRQELDYYHEAANLTKFLALYEAEEWMFPVLLPDLLSREVLAMSFVEGQPLRHFLADVPSAAEPLLQVLVRSFIKQIFVTGLFHADPHPGNFFVTPQGKLALLDFGAVARLTDSECEAYRTVLVALFNRQQSEFDSLLRKAGFDVPNGPLLLKLLFERDPAEFAGLSQMETHMRIMRRAEVKIPDNFVLMGRVLISIGGLLKQYRVKVDLHELAIYLMMEVARKGS</sequence>
<name>A0A2D6YHJ2_9DELT</name>
<dbReference type="SUPFAM" id="SSF56112">
    <property type="entry name" value="Protein kinase-like (PK-like)"/>
    <property type="match status" value="1"/>
</dbReference>
<dbReference type="PANTHER" id="PTHR43173">
    <property type="entry name" value="ABC1 FAMILY PROTEIN"/>
    <property type="match status" value="1"/>
</dbReference>
<dbReference type="Pfam" id="PF03109">
    <property type="entry name" value="ABC1"/>
    <property type="match status" value="1"/>
</dbReference>
<dbReference type="InterPro" id="IPR051130">
    <property type="entry name" value="Mito_struct-func_regulator"/>
</dbReference>
<evidence type="ECO:0000313" key="3">
    <source>
        <dbReference type="Proteomes" id="UP000226525"/>
    </source>
</evidence>
<proteinExistence type="predicted"/>
<dbReference type="PANTHER" id="PTHR43173:SF19">
    <property type="entry name" value="AARF DOMAIN-CONTAINING PROTEIN KINASE 1"/>
    <property type="match status" value="1"/>
</dbReference>
<dbReference type="InterPro" id="IPR004147">
    <property type="entry name" value="ABC1_dom"/>
</dbReference>
<dbReference type="InterPro" id="IPR011009">
    <property type="entry name" value="Kinase-like_dom_sf"/>
</dbReference>
<evidence type="ECO:0000259" key="1">
    <source>
        <dbReference type="PROSITE" id="PS50011"/>
    </source>
</evidence>
<dbReference type="CDD" id="cd05121">
    <property type="entry name" value="ABC1_ADCK3-like"/>
    <property type="match status" value="1"/>
</dbReference>
<dbReference type="GO" id="GO:0005524">
    <property type="term" value="F:ATP binding"/>
    <property type="evidence" value="ECO:0007669"/>
    <property type="project" value="InterPro"/>
</dbReference>